<feature type="domain" description="Splicing factor SF3a60 binding" evidence="3">
    <location>
        <begin position="79"/>
        <end position="102"/>
    </location>
</feature>
<evidence type="ECO:0000313" key="6">
    <source>
        <dbReference type="Proteomes" id="UP000815325"/>
    </source>
</evidence>
<accession>A0ABQ7GEA8</accession>
<evidence type="ECO:0000256" key="2">
    <source>
        <dbReference type="ARBA" id="ARBA00023242"/>
    </source>
</evidence>
<name>A0ABQ7GEA8_DUNSA</name>
<dbReference type="Pfam" id="PF16837">
    <property type="entry name" value="SF3A3"/>
    <property type="match status" value="1"/>
</dbReference>
<organism evidence="5 6">
    <name type="scientific">Dunaliella salina</name>
    <name type="common">Green alga</name>
    <name type="synonym">Protococcus salinus</name>
    <dbReference type="NCBI Taxonomy" id="3046"/>
    <lineage>
        <taxon>Eukaryota</taxon>
        <taxon>Viridiplantae</taxon>
        <taxon>Chlorophyta</taxon>
        <taxon>core chlorophytes</taxon>
        <taxon>Chlorophyceae</taxon>
        <taxon>CS clade</taxon>
        <taxon>Chlamydomonadales</taxon>
        <taxon>Dunaliellaceae</taxon>
        <taxon>Dunaliella</taxon>
    </lineage>
</organism>
<reference evidence="5" key="1">
    <citation type="submission" date="2017-08" db="EMBL/GenBank/DDBJ databases">
        <authorList>
            <person name="Polle J.E."/>
            <person name="Barry K."/>
            <person name="Cushman J."/>
            <person name="Schmutz J."/>
            <person name="Tran D."/>
            <person name="Hathwaick L.T."/>
            <person name="Yim W.C."/>
            <person name="Jenkins J."/>
            <person name="Mckie-Krisberg Z.M."/>
            <person name="Prochnik S."/>
            <person name="Lindquist E."/>
            <person name="Dockter R.B."/>
            <person name="Adam C."/>
            <person name="Molina H."/>
            <person name="Bunkerborg J."/>
            <person name="Jin E."/>
            <person name="Buchheim M."/>
            <person name="Magnuson J."/>
        </authorList>
    </citation>
    <scope>NUCLEOTIDE SEQUENCE</scope>
    <source>
        <strain evidence="5">CCAP 19/18</strain>
    </source>
</reference>
<dbReference type="PANTHER" id="PTHR12786">
    <property type="entry name" value="SPLICING FACTOR SF3A-RELATED"/>
    <property type="match status" value="1"/>
</dbReference>
<sequence length="276" mass="31588">MADTLLEQTRALHEDIERTERVITKDFKRDMKLHREKLMQSHRVKRRLEGAEEAAQKLVKIYEDEDGARKEEIAALANNNNPFAAFYDRLKEIREYHRRFPNLDVTEAENDEPLLKEEPHVVFTGEEGFGRYLDLHSHYLALINAKFGKKDLEYYEYVANLPTHTNSIPCVYKAGTAYRNYLQNLLNYLADFHERTQPLYQLQKQLAKVEEETKAAFEAGTLPGWEDRGAGMQAGTAASTSNSGIDLEAFDSPDELESIGGGSLLFQEWEIVAASI</sequence>
<dbReference type="PANTHER" id="PTHR12786:SF2">
    <property type="entry name" value="SPLICING FACTOR 3A SUBUNIT 3"/>
    <property type="match status" value="1"/>
</dbReference>
<dbReference type="InterPro" id="IPR051421">
    <property type="entry name" value="RNA_Proc_DNA_Dmg_Regulator"/>
</dbReference>
<feature type="domain" description="SF3A3" evidence="4">
    <location>
        <begin position="123"/>
        <end position="161"/>
    </location>
</feature>
<gene>
    <name evidence="5" type="ORF">DUNSADRAFT_10988</name>
</gene>
<keyword evidence="2" id="KW-0539">Nucleus</keyword>
<evidence type="ECO:0000259" key="4">
    <source>
        <dbReference type="Pfam" id="PF16837"/>
    </source>
</evidence>
<comment type="caution">
    <text evidence="5">The sequence shown here is derived from an EMBL/GenBank/DDBJ whole genome shotgun (WGS) entry which is preliminary data.</text>
</comment>
<evidence type="ECO:0000256" key="1">
    <source>
        <dbReference type="ARBA" id="ARBA00004123"/>
    </source>
</evidence>
<protein>
    <recommendedName>
        <fullName evidence="7">Splicing factor 3A subunit 3</fullName>
    </recommendedName>
</protein>
<evidence type="ECO:0000259" key="3">
    <source>
        <dbReference type="Pfam" id="PF12108"/>
    </source>
</evidence>
<dbReference type="InterPro" id="IPR021966">
    <property type="entry name" value="SF3a60_bindingd"/>
</dbReference>
<evidence type="ECO:0000313" key="5">
    <source>
        <dbReference type="EMBL" id="KAF5832942.1"/>
    </source>
</evidence>
<dbReference type="InterPro" id="IPR031774">
    <property type="entry name" value="SF3A3_dom"/>
</dbReference>
<dbReference type="Proteomes" id="UP000815325">
    <property type="component" value="Unassembled WGS sequence"/>
</dbReference>
<dbReference type="EMBL" id="MU069839">
    <property type="protein sequence ID" value="KAF5832942.1"/>
    <property type="molecule type" value="Genomic_DNA"/>
</dbReference>
<dbReference type="Pfam" id="PF12108">
    <property type="entry name" value="SF3a60_bindingd"/>
    <property type="match status" value="1"/>
</dbReference>
<proteinExistence type="predicted"/>
<evidence type="ECO:0008006" key="7">
    <source>
        <dbReference type="Google" id="ProtNLM"/>
    </source>
</evidence>
<comment type="subcellular location">
    <subcellularLocation>
        <location evidence="1">Nucleus</location>
    </subcellularLocation>
</comment>
<keyword evidence="6" id="KW-1185">Reference proteome</keyword>